<dbReference type="GO" id="GO:0036064">
    <property type="term" value="C:ciliary basal body"/>
    <property type="evidence" value="ECO:0007669"/>
    <property type="project" value="TreeGrafter"/>
</dbReference>
<dbReference type="GO" id="GO:0034464">
    <property type="term" value="C:BBSome"/>
    <property type="evidence" value="ECO:0007669"/>
    <property type="project" value="TreeGrafter"/>
</dbReference>
<evidence type="ECO:0000259" key="5">
    <source>
        <dbReference type="Pfam" id="PF23743"/>
    </source>
</evidence>
<evidence type="ECO:0000259" key="3">
    <source>
        <dbReference type="Pfam" id="PF23360"/>
    </source>
</evidence>
<dbReference type="PANTHER" id="PTHR16074">
    <property type="entry name" value="BARDET-BIEDL SYNDROME 7 PROTEIN"/>
    <property type="match status" value="1"/>
</dbReference>
<dbReference type="Pfam" id="PF23349">
    <property type="entry name" value="BBS7_hp"/>
    <property type="match status" value="1"/>
</dbReference>
<feature type="domain" description="BBS7 GAE" evidence="3">
    <location>
        <begin position="415"/>
        <end position="513"/>
    </location>
</feature>
<dbReference type="InterPro" id="IPR056332">
    <property type="entry name" value="Beta-prop_BBS7"/>
</dbReference>
<accession>A0A0H5QZN0</accession>
<dbReference type="Pfam" id="PF23360">
    <property type="entry name" value="BBS7_GAE"/>
    <property type="match status" value="1"/>
</dbReference>
<name>A0A0H5QZN0_9EUKA</name>
<evidence type="ECO:0000259" key="4">
    <source>
        <dbReference type="Pfam" id="PF23361"/>
    </source>
</evidence>
<dbReference type="AlphaFoldDB" id="A0A0H5QZN0"/>
<reference evidence="6" key="1">
    <citation type="submission" date="2015-04" db="EMBL/GenBank/DDBJ databases">
        <title>The genome sequence of the plant pathogenic Rhizarian Plasmodiophora brassicae reveals insights in its biotrophic life cycle and the origin of chitin synthesis.</title>
        <authorList>
            <person name="Schwelm A."/>
            <person name="Fogelqvist J."/>
            <person name="Knaust A."/>
            <person name="Julke S."/>
            <person name="Lilja T."/>
            <person name="Dhandapani V."/>
            <person name="Bonilla-Rosso G."/>
            <person name="Karlsson M."/>
            <person name="Shevchenko A."/>
            <person name="Choi S.R."/>
            <person name="Kim H.G."/>
            <person name="Park J.Y."/>
            <person name="Lim Y.P."/>
            <person name="Ludwig-Muller J."/>
            <person name="Dixelius C."/>
        </authorList>
    </citation>
    <scope>NUCLEOTIDE SEQUENCE</scope>
    <source>
        <tissue evidence="6">Potato root galls</tissue>
    </source>
</reference>
<dbReference type="InterPro" id="IPR056335">
    <property type="entry name" value="BBS7_hairpin"/>
</dbReference>
<feature type="domain" description="BBS7 platform" evidence="4">
    <location>
        <begin position="533"/>
        <end position="624"/>
    </location>
</feature>
<dbReference type="GO" id="GO:0005930">
    <property type="term" value="C:axoneme"/>
    <property type="evidence" value="ECO:0007669"/>
    <property type="project" value="TreeGrafter"/>
</dbReference>
<dbReference type="InterPro" id="IPR056334">
    <property type="entry name" value="BBS7_GAE_dom"/>
</dbReference>
<sequence>MEITCTACVVGQMSSAVRNAAIALPSAQNKEQKIVTGDRAGIVACWRLKNPDEPLQKFKTKSGEREVTALTNGGPRLHKDKIYVAYGHDIVGLKKNGKEFFRLDTGLIEDIHTLVIDNANIWACSDYAVNRFENGVSKGFYICNDVVNHLAIEIDTVDNSTDVFALLACQDNCIRVIAGQDLVCEHIVAAPVTYIVPFPTPGSCSGSGNSVANEPQYGNLRRILFGTSRGQIGHALMGPGGQIVKLDFVIETKCEAVSTIAYADLNKSGQDDVIVGHNCGTVNIFSWENESSGGSHLFSVSSFKFQESVASLGIGYFTSTELPEVFVVTYSGSISLLRLKQQTLTPQPREGRSLSRPGLKQRASSGIGIFKPNTGTNNEIANLRSQLDELNKLLNLRRASYQTQSSELVAVETQFHVNHSFRLDPEIAAHVLSIEIEMPIDVIGFKATVPVMIMSSSAIIDLSPSDNKSCSLASFRCVDSCNRISITLRLLEGHTGEISLCIIPKLYPKTSQTVVIPVKPLSLHEKLPILPTTQFPLCSIEFKGAFNLSQIHSWIVTILPEMSSQIQSSGHIFYRNVYLGTYVICQYEKGLATFTSDNCSTISIVREAISKEATNSKVQFAISMKLTTGSIMSLVERIRPKLETYTELVKKQAKIHALKEIQTHEGEECFTFFSEEYCHILKEADHIQRELDAAPKHSDFLRHMLSDLFIDSHRLLGKSAQKSLENMQAALKDFDYDRILTAFQEII</sequence>
<dbReference type="InterPro" id="IPR056333">
    <property type="entry name" value="BBS7_pf_dom"/>
</dbReference>
<dbReference type="Pfam" id="PF23361">
    <property type="entry name" value="BBS7_pf"/>
    <property type="match status" value="1"/>
</dbReference>
<feature type="domain" description="BBS7 beta-propeller" evidence="5">
    <location>
        <begin position="24"/>
        <end position="335"/>
    </location>
</feature>
<organism evidence="6">
    <name type="scientific">Spongospora subterranea</name>
    <dbReference type="NCBI Taxonomy" id="70186"/>
    <lineage>
        <taxon>Eukaryota</taxon>
        <taxon>Sar</taxon>
        <taxon>Rhizaria</taxon>
        <taxon>Endomyxa</taxon>
        <taxon>Phytomyxea</taxon>
        <taxon>Plasmodiophorida</taxon>
        <taxon>Plasmodiophoridae</taxon>
        <taxon>Spongospora</taxon>
    </lineage>
</organism>
<dbReference type="GO" id="GO:0016020">
    <property type="term" value="C:membrane"/>
    <property type="evidence" value="ECO:0007669"/>
    <property type="project" value="TreeGrafter"/>
</dbReference>
<evidence type="ECO:0008006" key="7">
    <source>
        <dbReference type="Google" id="ProtNLM"/>
    </source>
</evidence>
<dbReference type="EMBL" id="HACM01006724">
    <property type="protein sequence ID" value="CRZ07166.1"/>
    <property type="molecule type" value="Transcribed_RNA"/>
</dbReference>
<protein>
    <recommendedName>
        <fullName evidence="7">Bardet-Biedl syndrome 7 protein homolog</fullName>
    </recommendedName>
</protein>
<dbReference type="GO" id="GO:0060271">
    <property type="term" value="P:cilium assembly"/>
    <property type="evidence" value="ECO:0007669"/>
    <property type="project" value="TreeGrafter"/>
</dbReference>
<proteinExistence type="predicted"/>
<dbReference type="GO" id="GO:0008104">
    <property type="term" value="P:intracellular protein localization"/>
    <property type="evidence" value="ECO:0007669"/>
    <property type="project" value="TreeGrafter"/>
</dbReference>
<dbReference type="PANTHER" id="PTHR16074:SF4">
    <property type="entry name" value="BARDET-BIEDL SYNDROME 7 PROTEIN"/>
    <property type="match status" value="1"/>
</dbReference>
<feature type="region of interest" description="Disordered" evidence="1">
    <location>
        <begin position="345"/>
        <end position="370"/>
    </location>
</feature>
<evidence type="ECO:0000256" key="1">
    <source>
        <dbReference type="SAM" id="MobiDB-lite"/>
    </source>
</evidence>
<dbReference type="Pfam" id="PF23743">
    <property type="entry name" value="Beta-prop_BBS7"/>
    <property type="match status" value="1"/>
</dbReference>
<evidence type="ECO:0000259" key="2">
    <source>
        <dbReference type="Pfam" id="PF23349"/>
    </source>
</evidence>
<feature type="domain" description="BBS7 helical hairpin" evidence="2">
    <location>
        <begin position="630"/>
        <end position="743"/>
    </location>
</feature>
<evidence type="ECO:0000313" key="6">
    <source>
        <dbReference type="EMBL" id="CRZ07166.1"/>
    </source>
</evidence>